<evidence type="ECO:0000256" key="1">
    <source>
        <dbReference type="ARBA" id="ARBA00008072"/>
    </source>
</evidence>
<dbReference type="SUPFAM" id="SSF50129">
    <property type="entry name" value="GroES-like"/>
    <property type="match status" value="1"/>
</dbReference>
<feature type="domain" description="Enoyl reductase (ER)" evidence="3">
    <location>
        <begin position="13"/>
        <end position="250"/>
    </location>
</feature>
<dbReference type="HOGENOM" id="CLU_026673_16_1_1"/>
<dbReference type="Proteomes" id="UP000005446">
    <property type="component" value="Unassembled WGS sequence"/>
</dbReference>
<name>H0EV94_GLAL7</name>
<dbReference type="AlphaFoldDB" id="H0EV94"/>
<gene>
    <name evidence="4" type="ORF">M7I_6689</name>
</gene>
<dbReference type="PANTHER" id="PTHR45348:SF2">
    <property type="entry name" value="ZINC-TYPE ALCOHOL DEHYDROGENASE-LIKE PROTEIN C2E1P3.01"/>
    <property type="match status" value="1"/>
</dbReference>
<accession>H0EV94</accession>
<sequence length="322" mass="34534">MSKNHAIIVQKPGEIEFQGTTIPTLRDEYLLVNTKAVALNPSDWKHVDYLAKPGTIIGCDYAGEVLEVGSAVKKPFKKGTRVCGFCHGGNSVNQSVGAFGEIITVKGDIQIEIPSNLSYEEAATLGVGITTVGQGLYQSLELPLPNQPTAEKTYILIYGGSTATGALAIQFAKLSGLTVVTTCSPGNFEYVKSLGAAFDCISKGSSPQISIPAMSSSGGVYSTLLPIAVSTVRELNPKVLMKLTSAYTVFGEYFKVGSYDFPAKPEDLEFGKMFWELSRCLLEEGKVKVHRVALDKYGTGFQGVMKGMDALRRGEVSGEKFV</sequence>
<keyword evidence="2" id="KW-0560">Oxidoreductase</keyword>
<dbReference type="InterPro" id="IPR047122">
    <property type="entry name" value="Trans-enoyl_RdTase-like"/>
</dbReference>
<evidence type="ECO:0000259" key="3">
    <source>
        <dbReference type="SMART" id="SM00829"/>
    </source>
</evidence>
<reference evidence="4 5" key="1">
    <citation type="journal article" date="2012" name="Eukaryot. Cell">
        <title>Genome sequence of the fungus Glarea lozoyensis: the first genome sequence of a species from the Helotiaceae family.</title>
        <authorList>
            <person name="Youssar L."/>
            <person name="Gruening B.A."/>
            <person name="Erxleben A."/>
            <person name="Guenther S."/>
            <person name="Huettel W."/>
        </authorList>
    </citation>
    <scope>NUCLEOTIDE SEQUENCE [LARGE SCALE GENOMIC DNA]</scope>
    <source>
        <strain evidence="5">ATCC 74030 / MF5533</strain>
    </source>
</reference>
<dbReference type="SMART" id="SM00829">
    <property type="entry name" value="PKS_ER"/>
    <property type="match status" value="1"/>
</dbReference>
<evidence type="ECO:0000256" key="2">
    <source>
        <dbReference type="ARBA" id="ARBA00023002"/>
    </source>
</evidence>
<dbReference type="InterPro" id="IPR036291">
    <property type="entry name" value="NAD(P)-bd_dom_sf"/>
</dbReference>
<dbReference type="InterPro" id="IPR011032">
    <property type="entry name" value="GroES-like_sf"/>
</dbReference>
<comment type="caution">
    <text evidence="4">The sequence shown here is derived from an EMBL/GenBank/DDBJ whole genome shotgun (WGS) entry which is preliminary data.</text>
</comment>
<evidence type="ECO:0000313" key="4">
    <source>
        <dbReference type="EMBL" id="EHK97536.1"/>
    </source>
</evidence>
<dbReference type="PANTHER" id="PTHR45348">
    <property type="entry name" value="HYPOTHETICAL OXIDOREDUCTASE (EUROFUNG)"/>
    <property type="match status" value="1"/>
</dbReference>
<evidence type="ECO:0000313" key="5">
    <source>
        <dbReference type="Proteomes" id="UP000005446"/>
    </source>
</evidence>
<protein>
    <recommendedName>
        <fullName evidence="3">Enoyl reductase (ER) domain-containing protein</fullName>
    </recommendedName>
</protein>
<comment type="similarity">
    <text evidence="1">Belongs to the zinc-containing alcohol dehydrogenase family.</text>
</comment>
<dbReference type="CDD" id="cd08249">
    <property type="entry name" value="enoyl_reductase_like"/>
    <property type="match status" value="1"/>
</dbReference>
<dbReference type="Gene3D" id="3.90.180.10">
    <property type="entry name" value="Medium-chain alcohol dehydrogenases, catalytic domain"/>
    <property type="match status" value="1"/>
</dbReference>
<dbReference type="SUPFAM" id="SSF51735">
    <property type="entry name" value="NAD(P)-binding Rossmann-fold domains"/>
    <property type="match status" value="1"/>
</dbReference>
<dbReference type="OrthoDB" id="48317at2759"/>
<keyword evidence="5" id="KW-1185">Reference proteome</keyword>
<dbReference type="GO" id="GO:0016651">
    <property type="term" value="F:oxidoreductase activity, acting on NAD(P)H"/>
    <property type="evidence" value="ECO:0007669"/>
    <property type="project" value="InterPro"/>
</dbReference>
<dbReference type="Pfam" id="PF08240">
    <property type="entry name" value="ADH_N"/>
    <property type="match status" value="1"/>
</dbReference>
<organism evidence="4 5">
    <name type="scientific">Glarea lozoyensis (strain ATCC 74030 / MF5533)</name>
    <dbReference type="NCBI Taxonomy" id="1104152"/>
    <lineage>
        <taxon>Eukaryota</taxon>
        <taxon>Fungi</taxon>
        <taxon>Dikarya</taxon>
        <taxon>Ascomycota</taxon>
        <taxon>Pezizomycotina</taxon>
        <taxon>Leotiomycetes</taxon>
        <taxon>Helotiales</taxon>
        <taxon>Helotiaceae</taxon>
        <taxon>Glarea</taxon>
    </lineage>
</organism>
<dbReference type="InterPro" id="IPR013154">
    <property type="entry name" value="ADH-like_N"/>
</dbReference>
<dbReference type="Gene3D" id="3.40.50.720">
    <property type="entry name" value="NAD(P)-binding Rossmann-like Domain"/>
    <property type="match status" value="2"/>
</dbReference>
<dbReference type="InParanoid" id="H0EV94"/>
<dbReference type="EMBL" id="AGUE01000189">
    <property type="protein sequence ID" value="EHK97536.1"/>
    <property type="molecule type" value="Genomic_DNA"/>
</dbReference>
<dbReference type="InterPro" id="IPR020843">
    <property type="entry name" value="ER"/>
</dbReference>
<dbReference type="FunCoup" id="H0EV94">
    <property type="interactions" value="164"/>
</dbReference>
<proteinExistence type="inferred from homology"/>